<comment type="similarity">
    <text evidence="2">Belongs to the TrkH potassium transport family.</text>
</comment>
<dbReference type="EMBL" id="JANPWE010000007">
    <property type="protein sequence ID" value="MCR6546455.1"/>
    <property type="molecule type" value="Genomic_DNA"/>
</dbReference>
<feature type="transmembrane region" description="Helical" evidence="12">
    <location>
        <begin position="426"/>
        <end position="447"/>
    </location>
</feature>
<keyword evidence="9 12" id="KW-1133">Transmembrane helix</keyword>
<comment type="caution">
    <text evidence="13">The sequence shown here is derived from an EMBL/GenBank/DDBJ whole genome shotgun (WGS) entry which is preliminary data.</text>
</comment>
<evidence type="ECO:0000256" key="8">
    <source>
        <dbReference type="ARBA" id="ARBA00022958"/>
    </source>
</evidence>
<dbReference type="Proteomes" id="UP001524944">
    <property type="component" value="Unassembled WGS sequence"/>
</dbReference>
<evidence type="ECO:0000256" key="12">
    <source>
        <dbReference type="SAM" id="Phobius"/>
    </source>
</evidence>
<keyword evidence="11 12" id="KW-0472">Membrane</keyword>
<feature type="transmembrane region" description="Helical" evidence="12">
    <location>
        <begin position="155"/>
        <end position="179"/>
    </location>
</feature>
<keyword evidence="4" id="KW-1003">Cell membrane</keyword>
<feature type="transmembrane region" description="Helical" evidence="12">
    <location>
        <begin position="303"/>
        <end position="322"/>
    </location>
</feature>
<keyword evidence="8" id="KW-0630">Potassium</keyword>
<dbReference type="InterPro" id="IPR003445">
    <property type="entry name" value="Cat_transpt"/>
</dbReference>
<evidence type="ECO:0000256" key="10">
    <source>
        <dbReference type="ARBA" id="ARBA00023065"/>
    </source>
</evidence>
<keyword evidence="5" id="KW-0997">Cell inner membrane</keyword>
<evidence type="ECO:0000313" key="14">
    <source>
        <dbReference type="Proteomes" id="UP001524944"/>
    </source>
</evidence>
<evidence type="ECO:0000256" key="11">
    <source>
        <dbReference type="ARBA" id="ARBA00023136"/>
    </source>
</evidence>
<feature type="transmembrane region" description="Helical" evidence="12">
    <location>
        <begin position="369"/>
        <end position="391"/>
    </location>
</feature>
<proteinExistence type="inferred from homology"/>
<dbReference type="InterPro" id="IPR004772">
    <property type="entry name" value="TrkH"/>
</dbReference>
<comment type="subcellular location">
    <subcellularLocation>
        <location evidence="1">Cell inner membrane</location>
        <topology evidence="1">Multi-pass membrane protein</topology>
    </subcellularLocation>
</comment>
<evidence type="ECO:0000256" key="7">
    <source>
        <dbReference type="ARBA" id="ARBA00022692"/>
    </source>
</evidence>
<keyword evidence="6" id="KW-0633">Potassium transport</keyword>
<name>A0ABT1Y6E5_9FIRM</name>
<reference evidence="13 14" key="1">
    <citation type="submission" date="2022-08" db="EMBL/GenBank/DDBJ databases">
        <title>Proteogenomics of the novel Dehalobacterium formicoaceticum strain EZ94 highlights a key role of methyltransferases during anaerobic dichloromethane degradation.</title>
        <authorList>
            <person name="Wasmund K."/>
        </authorList>
    </citation>
    <scope>NUCLEOTIDE SEQUENCE [LARGE SCALE GENOMIC DNA]</scope>
    <source>
        <strain evidence="13 14">EZ94</strain>
    </source>
</reference>
<keyword evidence="3" id="KW-0813">Transport</keyword>
<evidence type="ECO:0000256" key="3">
    <source>
        <dbReference type="ARBA" id="ARBA00022448"/>
    </source>
</evidence>
<evidence type="ECO:0000256" key="2">
    <source>
        <dbReference type="ARBA" id="ARBA00009137"/>
    </source>
</evidence>
<feature type="transmembrane region" description="Helical" evidence="12">
    <location>
        <begin position="207"/>
        <end position="231"/>
    </location>
</feature>
<evidence type="ECO:0000256" key="9">
    <source>
        <dbReference type="ARBA" id="ARBA00022989"/>
    </source>
</evidence>
<evidence type="ECO:0000256" key="1">
    <source>
        <dbReference type="ARBA" id="ARBA00004429"/>
    </source>
</evidence>
<accession>A0ABT1Y6E5</accession>
<dbReference type="Pfam" id="PF02386">
    <property type="entry name" value="TrkH"/>
    <property type="match status" value="1"/>
</dbReference>
<dbReference type="PIRSF" id="PIRSF006247">
    <property type="entry name" value="TrkH"/>
    <property type="match status" value="1"/>
</dbReference>
<keyword evidence="14" id="KW-1185">Reference proteome</keyword>
<evidence type="ECO:0000256" key="6">
    <source>
        <dbReference type="ARBA" id="ARBA00022538"/>
    </source>
</evidence>
<gene>
    <name evidence="13" type="ORF">NVS47_13205</name>
</gene>
<organism evidence="13 14">
    <name type="scientific">Dehalobacterium formicoaceticum</name>
    <dbReference type="NCBI Taxonomy" id="51515"/>
    <lineage>
        <taxon>Bacteria</taxon>
        <taxon>Bacillati</taxon>
        <taxon>Bacillota</taxon>
        <taxon>Clostridia</taxon>
        <taxon>Eubacteriales</taxon>
        <taxon>Peptococcaceae</taxon>
        <taxon>Dehalobacterium</taxon>
    </lineage>
</organism>
<dbReference type="RefSeq" id="WP_257913876.1">
    <property type="nucleotide sequence ID" value="NZ_JANPWE010000007.1"/>
</dbReference>
<feature type="transmembrane region" description="Helical" evidence="12">
    <location>
        <begin position="43"/>
        <end position="63"/>
    </location>
</feature>
<keyword evidence="10" id="KW-0406">Ion transport</keyword>
<sequence length="454" mass="49331">MVFVLSGKRCSADFLCHDLHLFAGGVLYCSFKSQETVRQRESYAIVTLGWILVSFFGALPYLFSGTLPSLADAYFETMSGFTTTGASVLTDIEAVSHGVLFWRSLTHWLGGMGIMVLFVALLTQLGGGGMQMFKAESPGPVAEKIKPRIKETAKILWGTYVIITAILVVLLLLGGMSLFDALCHAFGTTATGGFSTKNLSAGFYNPYIQWVLTIFMFASGANFALYYLAFSKKINSFRQSEEFKLYLFIVLGAVLVIFLDLMHHQPGGIEETLRASAFQVSSVITTTGMMSTDFNLWPPLSKIILLLVMLIGGCAGSTAGAIKVGRILILFKYTAVELFKLVHPRSVRTVKVDQRIVTSDVLMNTMLFFFLYIVIIGLGTAAMGAIGLGLLEALTSVMTTLGNCGPGLGAVGPASNFSAVPAAGKWVLSFCMLIGRLEIFTVLVLFFPNIWRKN</sequence>
<evidence type="ECO:0000313" key="13">
    <source>
        <dbReference type="EMBL" id="MCR6546455.1"/>
    </source>
</evidence>
<feature type="transmembrane region" description="Helical" evidence="12">
    <location>
        <begin position="243"/>
        <end position="262"/>
    </location>
</feature>
<protein>
    <submittedName>
        <fullName evidence="13">TrkH family potassium uptake protein</fullName>
    </submittedName>
</protein>
<evidence type="ECO:0000256" key="5">
    <source>
        <dbReference type="ARBA" id="ARBA00022519"/>
    </source>
</evidence>
<dbReference type="PANTHER" id="PTHR32024">
    <property type="entry name" value="TRK SYSTEM POTASSIUM UPTAKE PROTEIN TRKG-RELATED"/>
    <property type="match status" value="1"/>
</dbReference>
<keyword evidence="7 12" id="KW-0812">Transmembrane</keyword>
<feature type="transmembrane region" description="Helical" evidence="12">
    <location>
        <begin position="105"/>
        <end position="125"/>
    </location>
</feature>
<dbReference type="PANTHER" id="PTHR32024:SF2">
    <property type="entry name" value="TRK SYSTEM POTASSIUM UPTAKE PROTEIN TRKG-RELATED"/>
    <property type="match status" value="1"/>
</dbReference>
<evidence type="ECO:0000256" key="4">
    <source>
        <dbReference type="ARBA" id="ARBA00022475"/>
    </source>
</evidence>